<gene>
    <name evidence="2" type="ORF">NDU88_006589</name>
</gene>
<evidence type="ECO:0000313" key="2">
    <source>
        <dbReference type="EMBL" id="KAJ1189847.1"/>
    </source>
</evidence>
<dbReference type="Proteomes" id="UP001066276">
    <property type="component" value="Chromosome 3_1"/>
</dbReference>
<name>A0AAV7ULF6_PLEWA</name>
<dbReference type="AlphaFoldDB" id="A0AAV7ULF6"/>
<keyword evidence="3" id="KW-1185">Reference proteome</keyword>
<evidence type="ECO:0000256" key="1">
    <source>
        <dbReference type="SAM" id="MobiDB-lite"/>
    </source>
</evidence>
<feature type="region of interest" description="Disordered" evidence="1">
    <location>
        <begin position="1"/>
        <end position="20"/>
    </location>
</feature>
<accession>A0AAV7ULF6</accession>
<evidence type="ECO:0000313" key="3">
    <source>
        <dbReference type="Proteomes" id="UP001066276"/>
    </source>
</evidence>
<reference evidence="2" key="1">
    <citation type="journal article" date="2022" name="bioRxiv">
        <title>Sequencing and chromosome-scale assembly of the giantPleurodeles waltlgenome.</title>
        <authorList>
            <person name="Brown T."/>
            <person name="Elewa A."/>
            <person name="Iarovenko S."/>
            <person name="Subramanian E."/>
            <person name="Araus A.J."/>
            <person name="Petzold A."/>
            <person name="Susuki M."/>
            <person name="Suzuki K.-i.T."/>
            <person name="Hayashi T."/>
            <person name="Toyoda A."/>
            <person name="Oliveira C."/>
            <person name="Osipova E."/>
            <person name="Leigh N.D."/>
            <person name="Simon A."/>
            <person name="Yun M.H."/>
        </authorList>
    </citation>
    <scope>NUCLEOTIDE SEQUENCE</scope>
    <source>
        <strain evidence="2">20211129_DDA</strain>
        <tissue evidence="2">Liver</tissue>
    </source>
</reference>
<dbReference type="EMBL" id="JANPWB010000005">
    <property type="protein sequence ID" value="KAJ1189847.1"/>
    <property type="molecule type" value="Genomic_DNA"/>
</dbReference>
<sequence>MTATRTPLRRTSGASATSDAVVREATSSAGAAASRVGLLAAASLEEAGGTGPAGGTYHGHAQPVAAGALGWASAVELALRCLINLGTPVLLADLW</sequence>
<proteinExistence type="predicted"/>
<organism evidence="2 3">
    <name type="scientific">Pleurodeles waltl</name>
    <name type="common">Iberian ribbed newt</name>
    <dbReference type="NCBI Taxonomy" id="8319"/>
    <lineage>
        <taxon>Eukaryota</taxon>
        <taxon>Metazoa</taxon>
        <taxon>Chordata</taxon>
        <taxon>Craniata</taxon>
        <taxon>Vertebrata</taxon>
        <taxon>Euteleostomi</taxon>
        <taxon>Amphibia</taxon>
        <taxon>Batrachia</taxon>
        <taxon>Caudata</taxon>
        <taxon>Salamandroidea</taxon>
        <taxon>Salamandridae</taxon>
        <taxon>Pleurodelinae</taxon>
        <taxon>Pleurodeles</taxon>
    </lineage>
</organism>
<comment type="caution">
    <text evidence="2">The sequence shown here is derived from an EMBL/GenBank/DDBJ whole genome shotgun (WGS) entry which is preliminary data.</text>
</comment>
<protein>
    <submittedName>
        <fullName evidence="2">Uncharacterized protein</fullName>
    </submittedName>
</protein>